<name>A0A2V3U7S3_9HYPH</name>
<dbReference type="RefSeq" id="WP_110375445.1">
    <property type="nucleotide sequence ID" value="NZ_CAKNFM010000006.1"/>
</dbReference>
<organism evidence="2 3">
    <name type="scientific">Chelatococcus asaccharovorans</name>
    <dbReference type="NCBI Taxonomy" id="28210"/>
    <lineage>
        <taxon>Bacteria</taxon>
        <taxon>Pseudomonadati</taxon>
        <taxon>Pseudomonadota</taxon>
        <taxon>Alphaproteobacteria</taxon>
        <taxon>Hyphomicrobiales</taxon>
        <taxon>Chelatococcaceae</taxon>
        <taxon>Chelatococcus</taxon>
    </lineage>
</organism>
<feature type="region of interest" description="Disordered" evidence="1">
    <location>
        <begin position="71"/>
        <end position="97"/>
    </location>
</feature>
<accession>A0A2V3U7S3</accession>
<evidence type="ECO:0000313" key="2">
    <source>
        <dbReference type="EMBL" id="PXW58152.1"/>
    </source>
</evidence>
<dbReference type="EMBL" id="QJJK01000006">
    <property type="protein sequence ID" value="PXW58152.1"/>
    <property type="molecule type" value="Genomic_DNA"/>
</dbReference>
<sequence length="169" mass="17820">MRRPHLHTIQGGSGRRGTDSSGVADARAIVVDDDELGGGWVAVDIDHLPFVPMASTRMRLAWRYRGTVEGRFADQSRPPLPEPAEDPPCGVKPARGVAAQIPPDRIVRVGRDLVPSPRAQAWAEAARLRQRELEAMASADAQAPAGEGDAPSRPGETPAAGAAADPARG</sequence>
<feature type="compositionally biased region" description="Low complexity" evidence="1">
    <location>
        <begin position="154"/>
        <end position="169"/>
    </location>
</feature>
<feature type="region of interest" description="Disordered" evidence="1">
    <location>
        <begin position="133"/>
        <end position="169"/>
    </location>
</feature>
<comment type="caution">
    <text evidence="2">The sequence shown here is derived from an EMBL/GenBank/DDBJ whole genome shotgun (WGS) entry which is preliminary data.</text>
</comment>
<keyword evidence="3" id="KW-1185">Reference proteome</keyword>
<dbReference type="AlphaFoldDB" id="A0A2V3U7S3"/>
<feature type="region of interest" description="Disordered" evidence="1">
    <location>
        <begin position="1"/>
        <end position="22"/>
    </location>
</feature>
<proteinExistence type="predicted"/>
<evidence type="ECO:0000313" key="3">
    <source>
        <dbReference type="Proteomes" id="UP000248021"/>
    </source>
</evidence>
<protein>
    <submittedName>
        <fullName evidence="2">Uncharacterized protein</fullName>
    </submittedName>
</protein>
<gene>
    <name evidence="2" type="ORF">C7450_106328</name>
</gene>
<evidence type="ECO:0000256" key="1">
    <source>
        <dbReference type="SAM" id="MobiDB-lite"/>
    </source>
</evidence>
<reference evidence="2 3" key="1">
    <citation type="submission" date="2018-05" db="EMBL/GenBank/DDBJ databases">
        <title>Genomic Encyclopedia of Type Strains, Phase IV (KMG-IV): sequencing the most valuable type-strain genomes for metagenomic binning, comparative biology and taxonomic classification.</title>
        <authorList>
            <person name="Goeker M."/>
        </authorList>
    </citation>
    <scope>NUCLEOTIDE SEQUENCE [LARGE SCALE GENOMIC DNA]</scope>
    <source>
        <strain evidence="2 3">DSM 6462</strain>
    </source>
</reference>
<dbReference type="Proteomes" id="UP000248021">
    <property type="component" value="Unassembled WGS sequence"/>
</dbReference>